<keyword evidence="2" id="KW-0472">Membrane</keyword>
<gene>
    <name evidence="3" type="ORF">ACFO3F_06145</name>
</gene>
<dbReference type="Gene3D" id="1.20.1640.10">
    <property type="entry name" value="Multidrug efflux transporter AcrB transmembrane domain"/>
    <property type="match status" value="2"/>
</dbReference>
<dbReference type="Pfam" id="PF00873">
    <property type="entry name" value="ACR_tran"/>
    <property type="match status" value="1"/>
</dbReference>
<feature type="transmembrane region" description="Helical" evidence="2">
    <location>
        <begin position="842"/>
        <end position="865"/>
    </location>
</feature>
<feature type="transmembrane region" description="Helical" evidence="2">
    <location>
        <begin position="357"/>
        <end position="377"/>
    </location>
</feature>
<feature type="transmembrane region" description="Helical" evidence="2">
    <location>
        <begin position="977"/>
        <end position="1002"/>
    </location>
</feature>
<feature type="transmembrane region" description="Helical" evidence="2">
    <location>
        <begin position="428"/>
        <end position="448"/>
    </location>
</feature>
<dbReference type="SUPFAM" id="SSF82866">
    <property type="entry name" value="Multidrug efflux transporter AcrB transmembrane domain"/>
    <property type="match status" value="2"/>
</dbReference>
<feature type="transmembrane region" description="Helical" evidence="2">
    <location>
        <begin position="460"/>
        <end position="487"/>
    </location>
</feature>
<dbReference type="Gene3D" id="3.30.70.1430">
    <property type="entry name" value="Multidrug efflux transporter AcrB pore domain"/>
    <property type="match status" value="2"/>
</dbReference>
<dbReference type="InterPro" id="IPR001036">
    <property type="entry name" value="Acrflvin-R"/>
</dbReference>
<feature type="transmembrane region" description="Helical" evidence="2">
    <location>
        <begin position="521"/>
        <end position="543"/>
    </location>
</feature>
<keyword evidence="2" id="KW-1133">Transmembrane helix</keyword>
<evidence type="ECO:0000313" key="4">
    <source>
        <dbReference type="Proteomes" id="UP001595955"/>
    </source>
</evidence>
<name>A0ABV9D7V5_9MICO</name>
<keyword evidence="4" id="KW-1185">Reference proteome</keyword>
<reference evidence="4" key="1">
    <citation type="journal article" date="2019" name="Int. J. Syst. Evol. Microbiol.">
        <title>The Global Catalogue of Microorganisms (GCM) 10K type strain sequencing project: providing services to taxonomists for standard genome sequencing and annotation.</title>
        <authorList>
            <consortium name="The Broad Institute Genomics Platform"/>
            <consortium name="The Broad Institute Genome Sequencing Center for Infectious Disease"/>
            <person name="Wu L."/>
            <person name="Ma J."/>
        </authorList>
    </citation>
    <scope>NUCLEOTIDE SEQUENCE [LARGE SCALE GENOMIC DNA]</scope>
    <source>
        <strain evidence="4">JCM 3369</strain>
    </source>
</reference>
<dbReference type="PANTHER" id="PTHR32063">
    <property type="match status" value="1"/>
</dbReference>
<evidence type="ECO:0000256" key="2">
    <source>
        <dbReference type="SAM" id="Phobius"/>
    </source>
</evidence>
<comment type="caution">
    <text evidence="3">The sequence shown here is derived from an EMBL/GenBank/DDBJ whole genome shotgun (WGS) entry which is preliminary data.</text>
</comment>
<dbReference type="PRINTS" id="PR00702">
    <property type="entry name" value="ACRIFLAVINRP"/>
</dbReference>
<sequence length="1038" mass="104904">MAHLARFSLSNRALVALATVFAILGGLWATTALKQELIPSLELPVVGAVTTYPGAAPDVVEQQVTDLVEQAAGSVAGLESTTSTSSAGVSVVMLALEYGTDAAGAQQDLEAAISRLSSALPETAETQVISGGIDDLPVIQLAVTADADPAATAETLETVVVPELERISGVRDVALTGTTEQEVVIDVDLAALAAAGLSPEVIGATLAANGVVIPAGSLTSGEQTLSVQVGSRLTSAEEVAALPLPTATGPVRLDALADVSAADVAPTSFTRTDGEDSFGIAITKTPAGNTVEVSHAVQELLPDLRDALGEGARTVVVFDQAPFIEQSVEDLAVEGLLGLLFAVIVIMAFLRSVRATSVTAVSIPLSLIVALIGLKVVGFSLNLFTLAALTISIGRVVDDSIVVIENINRHLSYGKDRRTAILDGVREVGGAITSSTIATAAVFVPIGLVGGMVGELFRPFAFTVALALVASLLVALTIVPVLAWWFLKAPGDGADAARAQAEEKERRGVLQRGYVRSLRTVLARPVVTTVVAVAILGGTVGLATQLETEFIGDTGQNTLTVTQSLPAGTSLEAMDAAATRVEEVVADLDGLETYQVTGGSGGGASAFLGGDGSTTFSLTLELDADAVVAEDALRAGLADVDAGDVTVSAGMAGFAGGLEVIVSGADGDAVAEAATGVEDAVRELDGVTDVASNLAADLPTVEVSVDRAAAAAVGLTEAQIGQTVSAALSGTTLGAITTADGVQNLVLRTGAAPMTVDELRALPLAGPAGQVPLDAVADVEEVAQPVTITRADGLRSASITATATASDLGATTAALQGALDGLDLPEGVSAEIGGVSAQQDDAFANLGLALALSIAIVYVVMVATFKSLVQPLILLISVPFAATGAIALLLLTGTPLGVPALIGALMLVGVVVTNAIVLIDLINQYRRQGMGLREAIEEGGRHRLRPILMTAAATIGALTPMAIGLTGGGAFISQPLALVVIGGLITSTVLTLLLVPTFYSVIEGRTERRQTRRAGRHAATAEDAAPSDAAPETTAVHA</sequence>
<dbReference type="InterPro" id="IPR027463">
    <property type="entry name" value="AcrB_DN_DC_subdom"/>
</dbReference>
<dbReference type="Gene3D" id="3.30.70.1320">
    <property type="entry name" value="Multidrug efflux transporter AcrB pore domain like"/>
    <property type="match status" value="1"/>
</dbReference>
<feature type="region of interest" description="Disordered" evidence="1">
    <location>
        <begin position="1009"/>
        <end position="1038"/>
    </location>
</feature>
<dbReference type="Gene3D" id="3.30.70.1440">
    <property type="entry name" value="Multidrug efflux transporter AcrB pore domain"/>
    <property type="match status" value="1"/>
</dbReference>
<feature type="transmembrane region" description="Helical" evidence="2">
    <location>
        <begin position="898"/>
        <end position="923"/>
    </location>
</feature>
<feature type="transmembrane region" description="Helical" evidence="2">
    <location>
        <begin position="872"/>
        <end position="892"/>
    </location>
</feature>
<evidence type="ECO:0000256" key="1">
    <source>
        <dbReference type="SAM" id="MobiDB-lite"/>
    </source>
</evidence>
<dbReference type="Proteomes" id="UP001595955">
    <property type="component" value="Unassembled WGS sequence"/>
</dbReference>
<feature type="transmembrane region" description="Helical" evidence="2">
    <location>
        <begin position="944"/>
        <end position="965"/>
    </location>
</feature>
<keyword evidence="2" id="KW-0812">Transmembrane</keyword>
<feature type="compositionally biased region" description="Low complexity" evidence="1">
    <location>
        <begin position="1017"/>
        <end position="1038"/>
    </location>
</feature>
<dbReference type="SUPFAM" id="SSF82693">
    <property type="entry name" value="Multidrug efflux transporter AcrB pore domain, PN1, PN2, PC1 and PC2 subdomains"/>
    <property type="match status" value="2"/>
</dbReference>
<accession>A0ABV9D7V5</accession>
<dbReference type="Gene3D" id="3.30.2090.10">
    <property type="entry name" value="Multidrug efflux transporter AcrB TolC docking domain, DN and DC subdomains"/>
    <property type="match status" value="2"/>
</dbReference>
<dbReference type="EMBL" id="JBHSGF010000003">
    <property type="protein sequence ID" value="MFC4554822.1"/>
    <property type="molecule type" value="Genomic_DNA"/>
</dbReference>
<dbReference type="RefSeq" id="WP_164471253.1">
    <property type="nucleotide sequence ID" value="NZ_CP033325.1"/>
</dbReference>
<proteinExistence type="predicted"/>
<dbReference type="PANTHER" id="PTHR32063:SF0">
    <property type="entry name" value="SWARMING MOTILITY PROTEIN SWRC"/>
    <property type="match status" value="1"/>
</dbReference>
<feature type="transmembrane region" description="Helical" evidence="2">
    <location>
        <begin position="383"/>
        <end position="407"/>
    </location>
</feature>
<dbReference type="SUPFAM" id="SSF82714">
    <property type="entry name" value="Multidrug efflux transporter AcrB TolC docking domain, DN and DC subdomains"/>
    <property type="match status" value="2"/>
</dbReference>
<evidence type="ECO:0000313" key="3">
    <source>
        <dbReference type="EMBL" id="MFC4554822.1"/>
    </source>
</evidence>
<protein>
    <submittedName>
        <fullName evidence="3">Efflux RND transporter permease subunit</fullName>
    </submittedName>
</protein>
<feature type="transmembrane region" description="Helical" evidence="2">
    <location>
        <begin position="331"/>
        <end position="350"/>
    </location>
</feature>
<organism evidence="3 4">
    <name type="scientific">Georgenia faecalis</name>
    <dbReference type="NCBI Taxonomy" id="2483799"/>
    <lineage>
        <taxon>Bacteria</taxon>
        <taxon>Bacillati</taxon>
        <taxon>Actinomycetota</taxon>
        <taxon>Actinomycetes</taxon>
        <taxon>Micrococcales</taxon>
        <taxon>Bogoriellaceae</taxon>
        <taxon>Georgenia</taxon>
    </lineage>
</organism>